<dbReference type="AlphaFoldDB" id="A0A158P0E8"/>
<keyword evidence="8 9" id="KW-0807">Transducer</keyword>
<dbReference type="GO" id="GO:0005886">
    <property type="term" value="C:plasma membrane"/>
    <property type="evidence" value="ECO:0007669"/>
    <property type="project" value="UniProtKB-SubCell"/>
</dbReference>
<name>A0A158P0E8_ATTCE</name>
<evidence type="ECO:0000256" key="6">
    <source>
        <dbReference type="ARBA" id="ARBA00023136"/>
    </source>
</evidence>
<comment type="subcellular location">
    <subcellularLocation>
        <location evidence="9">Cell membrane</location>
        <topology evidence="9">Multi-pass membrane protein</topology>
    </subcellularLocation>
    <subcellularLocation>
        <location evidence="1">Membrane</location>
        <topology evidence="1">Multi-pass membrane protein</topology>
    </subcellularLocation>
</comment>
<keyword evidence="2 9" id="KW-0716">Sensory transduction</keyword>
<dbReference type="EMBL" id="ADTU01004815">
    <property type="status" value="NOT_ANNOTATED_CDS"/>
    <property type="molecule type" value="Genomic_DNA"/>
</dbReference>
<dbReference type="KEGG" id="acep:105626570"/>
<dbReference type="Pfam" id="PF02949">
    <property type="entry name" value="7tm_6"/>
    <property type="match status" value="1"/>
</dbReference>
<protein>
    <recommendedName>
        <fullName evidence="9">Odorant receptor</fullName>
    </recommendedName>
</protein>
<dbReference type="EnsemblMetazoa" id="XM_012207866.1">
    <property type="protein sequence ID" value="XP_012063256.1"/>
    <property type="gene ID" value="LOC105626570"/>
</dbReference>
<evidence type="ECO:0000256" key="7">
    <source>
        <dbReference type="ARBA" id="ARBA00023170"/>
    </source>
</evidence>
<dbReference type="Proteomes" id="UP000005205">
    <property type="component" value="Unassembled WGS sequence"/>
</dbReference>
<feature type="transmembrane region" description="Helical" evidence="9">
    <location>
        <begin position="133"/>
        <end position="152"/>
    </location>
</feature>
<dbReference type="InterPro" id="IPR004117">
    <property type="entry name" value="7tm6_olfct_rcpt"/>
</dbReference>
<dbReference type="GO" id="GO:0007165">
    <property type="term" value="P:signal transduction"/>
    <property type="evidence" value="ECO:0007669"/>
    <property type="project" value="UniProtKB-KW"/>
</dbReference>
<reference evidence="11" key="1">
    <citation type="journal article" date="2011" name="PLoS Genet.">
        <title>The genome sequence of the leaf-cutter ant Atta cephalotes reveals insights into its obligate symbiotic lifestyle.</title>
        <authorList>
            <person name="Suen G."/>
            <person name="Teiling C."/>
            <person name="Li L."/>
            <person name="Holt C."/>
            <person name="Abouheif E."/>
            <person name="Bornberg-Bauer E."/>
            <person name="Bouffard P."/>
            <person name="Caldera E.J."/>
            <person name="Cash E."/>
            <person name="Cavanaugh A."/>
            <person name="Denas O."/>
            <person name="Elhaik E."/>
            <person name="Fave M.J."/>
            <person name="Gadau J."/>
            <person name="Gibson J.D."/>
            <person name="Graur D."/>
            <person name="Grubbs K.J."/>
            <person name="Hagen D.E."/>
            <person name="Harkins T.T."/>
            <person name="Helmkampf M."/>
            <person name="Hu H."/>
            <person name="Johnson B.R."/>
            <person name="Kim J."/>
            <person name="Marsh S.E."/>
            <person name="Moeller J.A."/>
            <person name="Munoz-Torres M.C."/>
            <person name="Murphy M.C."/>
            <person name="Naughton M.C."/>
            <person name="Nigam S."/>
            <person name="Overson R."/>
            <person name="Rajakumar R."/>
            <person name="Reese J.T."/>
            <person name="Scott J.J."/>
            <person name="Smith C.R."/>
            <person name="Tao S."/>
            <person name="Tsutsui N.D."/>
            <person name="Viljakainen L."/>
            <person name="Wissler L."/>
            <person name="Yandell M.D."/>
            <person name="Zimmer F."/>
            <person name="Taylor J."/>
            <person name="Slater S.C."/>
            <person name="Clifton S.W."/>
            <person name="Warren W.C."/>
            <person name="Elsik C.G."/>
            <person name="Smith C.D."/>
            <person name="Weinstock G.M."/>
            <person name="Gerardo N.M."/>
            <person name="Currie C.R."/>
        </authorList>
    </citation>
    <scope>NUCLEOTIDE SEQUENCE [LARGE SCALE GENOMIC DNA]</scope>
</reference>
<keyword evidence="4 9" id="KW-0552">Olfaction</keyword>
<gene>
    <name evidence="10" type="primary">105626570</name>
</gene>
<keyword evidence="7 9" id="KW-0675">Receptor</keyword>
<comment type="similarity">
    <text evidence="9">Belongs to the insect chemoreceptor superfamily. Heteromeric odorant receptor channel (TC 1.A.69) family.</text>
</comment>
<evidence type="ECO:0000256" key="2">
    <source>
        <dbReference type="ARBA" id="ARBA00022606"/>
    </source>
</evidence>
<reference evidence="10" key="2">
    <citation type="submission" date="2016-04" db="UniProtKB">
        <authorList>
            <consortium name="EnsemblMetazoa"/>
        </authorList>
    </citation>
    <scope>IDENTIFICATION</scope>
</reference>
<dbReference type="PANTHER" id="PTHR21137">
    <property type="entry name" value="ODORANT RECEPTOR"/>
    <property type="match status" value="1"/>
</dbReference>
<evidence type="ECO:0000256" key="8">
    <source>
        <dbReference type="ARBA" id="ARBA00023224"/>
    </source>
</evidence>
<evidence type="ECO:0000256" key="4">
    <source>
        <dbReference type="ARBA" id="ARBA00022725"/>
    </source>
</evidence>
<evidence type="ECO:0000313" key="10">
    <source>
        <dbReference type="EnsemblMetazoa" id="XP_012063256.1"/>
    </source>
</evidence>
<dbReference type="GO" id="GO:0004984">
    <property type="term" value="F:olfactory receptor activity"/>
    <property type="evidence" value="ECO:0007669"/>
    <property type="project" value="InterPro"/>
</dbReference>
<evidence type="ECO:0000256" key="1">
    <source>
        <dbReference type="ARBA" id="ARBA00004141"/>
    </source>
</evidence>
<evidence type="ECO:0000256" key="3">
    <source>
        <dbReference type="ARBA" id="ARBA00022692"/>
    </source>
</evidence>
<keyword evidence="3 9" id="KW-0812">Transmembrane</keyword>
<organism evidence="10 11">
    <name type="scientific">Atta cephalotes</name>
    <name type="common">Leafcutter ant</name>
    <dbReference type="NCBI Taxonomy" id="12957"/>
    <lineage>
        <taxon>Eukaryota</taxon>
        <taxon>Metazoa</taxon>
        <taxon>Ecdysozoa</taxon>
        <taxon>Arthropoda</taxon>
        <taxon>Hexapoda</taxon>
        <taxon>Insecta</taxon>
        <taxon>Pterygota</taxon>
        <taxon>Neoptera</taxon>
        <taxon>Endopterygota</taxon>
        <taxon>Hymenoptera</taxon>
        <taxon>Apocrita</taxon>
        <taxon>Aculeata</taxon>
        <taxon>Formicoidea</taxon>
        <taxon>Formicidae</taxon>
        <taxon>Myrmicinae</taxon>
        <taxon>Atta</taxon>
    </lineage>
</organism>
<keyword evidence="11" id="KW-1185">Reference proteome</keyword>
<feature type="transmembrane region" description="Helical" evidence="9">
    <location>
        <begin position="189"/>
        <end position="217"/>
    </location>
</feature>
<keyword evidence="5 9" id="KW-1133">Transmembrane helix</keyword>
<sequence>MYPNENYVNDIKYTIQLNRVICRLLGIWPETKSSFLEHLKKISLILGCYFLLGCELIPTILYIVFVEKRTRIRLKLISSVMFTILAVLKYSSLVLSKNQVRNCLARMKDDWRNVTSTSARTSMIHKAMTARRLLILCGIFMYISGLYFRTIVPLSKGKTITNQNITIRHLPCPSYFVLFNGQISPAYEIMFFIQFFSGFIKYTITVVICSLAALFIMHTCGQLEILMTLINSLINETEEKNLDKKLAFTVEHQIKMRNFLRLVQSTLQYTSLLEVMGCTIIVCLLGHDVITGEKLALTVCTLAWYRLPNAKARALILVIATSIVPAKLKAGKFFDLSIRTFGDVSNGFTCKK</sequence>
<dbReference type="OrthoDB" id="7604726at2759"/>
<accession>A0A158P0E8</accession>
<feature type="transmembrane region" description="Helical" evidence="9">
    <location>
        <begin position="42"/>
        <end position="64"/>
    </location>
</feature>
<evidence type="ECO:0000256" key="5">
    <source>
        <dbReference type="ARBA" id="ARBA00022989"/>
    </source>
</evidence>
<dbReference type="InParanoid" id="A0A158P0E8"/>
<proteinExistence type="inferred from homology"/>
<evidence type="ECO:0000313" key="11">
    <source>
        <dbReference type="Proteomes" id="UP000005205"/>
    </source>
</evidence>
<keyword evidence="6 9" id="KW-0472">Membrane</keyword>
<dbReference type="GO" id="GO:0005549">
    <property type="term" value="F:odorant binding"/>
    <property type="evidence" value="ECO:0007669"/>
    <property type="project" value="InterPro"/>
</dbReference>
<dbReference type="PANTHER" id="PTHR21137:SF42">
    <property type="entry name" value="ODORANT RECEPTOR 83A"/>
    <property type="match status" value="1"/>
</dbReference>
<comment type="caution">
    <text evidence="9">Lacks conserved residue(s) required for the propagation of feature annotation.</text>
</comment>
<evidence type="ECO:0000256" key="9">
    <source>
        <dbReference type="RuleBase" id="RU351113"/>
    </source>
</evidence>